<accession>A0ABS1J8P4</accession>
<dbReference type="Pfam" id="PF01594">
    <property type="entry name" value="AI-2E_transport"/>
    <property type="match status" value="1"/>
</dbReference>
<comment type="similarity">
    <text evidence="2">Belongs to the autoinducer-2 exporter (AI-2E) (TC 2.A.86) family.</text>
</comment>
<keyword evidence="3 6" id="KW-0812">Transmembrane</keyword>
<dbReference type="NCBIfam" id="TIGR02872">
    <property type="entry name" value="spore_ytvI"/>
    <property type="match status" value="1"/>
</dbReference>
<evidence type="ECO:0000313" key="7">
    <source>
        <dbReference type="EMBL" id="MBL0386434.1"/>
    </source>
</evidence>
<evidence type="ECO:0000256" key="3">
    <source>
        <dbReference type="ARBA" id="ARBA00022692"/>
    </source>
</evidence>
<evidence type="ECO:0000256" key="4">
    <source>
        <dbReference type="ARBA" id="ARBA00022989"/>
    </source>
</evidence>
<dbReference type="InterPro" id="IPR002549">
    <property type="entry name" value="AI-2E-like"/>
</dbReference>
<evidence type="ECO:0000256" key="6">
    <source>
        <dbReference type="SAM" id="Phobius"/>
    </source>
</evidence>
<evidence type="ECO:0000256" key="5">
    <source>
        <dbReference type="ARBA" id="ARBA00023136"/>
    </source>
</evidence>
<dbReference type="EMBL" id="JAEQNB010000002">
    <property type="protein sequence ID" value="MBL0386434.1"/>
    <property type="molecule type" value="Genomic_DNA"/>
</dbReference>
<feature type="transmembrane region" description="Helical" evidence="6">
    <location>
        <begin position="309"/>
        <end position="334"/>
    </location>
</feature>
<comment type="caution">
    <text evidence="7">The sequence shown here is derived from an EMBL/GenBank/DDBJ whole genome shotgun (WGS) entry which is preliminary data.</text>
</comment>
<dbReference type="InterPro" id="IPR014227">
    <property type="entry name" value="YtvI-like"/>
</dbReference>
<feature type="transmembrane region" description="Helical" evidence="6">
    <location>
        <begin position="235"/>
        <end position="259"/>
    </location>
</feature>
<dbReference type="Proteomes" id="UP000602284">
    <property type="component" value="Unassembled WGS sequence"/>
</dbReference>
<feature type="transmembrane region" description="Helical" evidence="6">
    <location>
        <begin position="203"/>
        <end position="229"/>
    </location>
</feature>
<name>A0ABS1J8P4_9BACL</name>
<organism evidence="7 8">
    <name type="scientific">Tumebacillus amylolyticus</name>
    <dbReference type="NCBI Taxonomy" id="2801339"/>
    <lineage>
        <taxon>Bacteria</taxon>
        <taxon>Bacillati</taxon>
        <taxon>Bacillota</taxon>
        <taxon>Bacilli</taxon>
        <taxon>Bacillales</taxon>
        <taxon>Alicyclobacillaceae</taxon>
        <taxon>Tumebacillus</taxon>
    </lineage>
</organism>
<sequence>MTMFPYTRIFWFLILAVAAYFILPHSVPILLALITAIVLEPLVRMIQKGLRFKRIWAVTITFTGFLLIVLSLLYFLTTRMVVEIIDLSQTLPEYFAKIAGPIQSWITTLQGYYEQLPAATAAKLQQAASGGLDSLNGLTTTVLSGIVTLVRSLPNLLIVSTVYVISLFLFLLDLPGLVRGFLGLFEDSTQVKVRMILNNLNRAIIGFLQAQVLISFLTYDLVLVGLWILGVKYALAVSLIIVIVDFLPVLGTGAVIVPWATYAFLSDNRSLGFGLLILYVLIIIFRRIVEPKILGNSLGISALATLISMYLGFMVLGFMGLIVGPALVILYQAFREAGFFRFRIRL</sequence>
<feature type="transmembrane region" description="Helical" evidence="6">
    <location>
        <begin position="156"/>
        <end position="182"/>
    </location>
</feature>
<feature type="transmembrane region" description="Helical" evidence="6">
    <location>
        <begin position="12"/>
        <end position="43"/>
    </location>
</feature>
<dbReference type="PANTHER" id="PTHR21716:SF68">
    <property type="entry name" value="TRANSPORT PROTEIN YTVI-RELATED"/>
    <property type="match status" value="1"/>
</dbReference>
<gene>
    <name evidence="7" type="primary">ytvI</name>
    <name evidence="7" type="ORF">JJB07_07220</name>
</gene>
<keyword evidence="4 6" id="KW-1133">Transmembrane helix</keyword>
<proteinExistence type="inferred from homology"/>
<evidence type="ECO:0000256" key="2">
    <source>
        <dbReference type="ARBA" id="ARBA00009773"/>
    </source>
</evidence>
<reference evidence="7 8" key="1">
    <citation type="submission" date="2021-01" db="EMBL/GenBank/DDBJ databases">
        <title>Tumebacillus sp. strain ITR2 16S ribosomal RNA gene Genome sequencing and assembly.</title>
        <authorList>
            <person name="Kang M."/>
        </authorList>
    </citation>
    <scope>NUCLEOTIDE SEQUENCE [LARGE SCALE GENOMIC DNA]</scope>
    <source>
        <strain evidence="7 8">ITR2</strain>
    </source>
</reference>
<evidence type="ECO:0000313" key="8">
    <source>
        <dbReference type="Proteomes" id="UP000602284"/>
    </source>
</evidence>
<feature type="transmembrane region" description="Helical" evidence="6">
    <location>
        <begin position="271"/>
        <end position="289"/>
    </location>
</feature>
<feature type="transmembrane region" description="Helical" evidence="6">
    <location>
        <begin position="55"/>
        <end position="76"/>
    </location>
</feature>
<evidence type="ECO:0000256" key="1">
    <source>
        <dbReference type="ARBA" id="ARBA00004141"/>
    </source>
</evidence>
<protein>
    <submittedName>
        <fullName evidence="7">Sporulation integral membrane protein YtvI</fullName>
    </submittedName>
</protein>
<keyword evidence="5 6" id="KW-0472">Membrane</keyword>
<keyword evidence="8" id="KW-1185">Reference proteome</keyword>
<comment type="subcellular location">
    <subcellularLocation>
        <location evidence="1">Membrane</location>
        <topology evidence="1">Multi-pass membrane protein</topology>
    </subcellularLocation>
</comment>
<dbReference type="PANTHER" id="PTHR21716">
    <property type="entry name" value="TRANSMEMBRANE PROTEIN"/>
    <property type="match status" value="1"/>
</dbReference>